<evidence type="ECO:0000256" key="6">
    <source>
        <dbReference type="SAM" id="Phobius"/>
    </source>
</evidence>
<name>A0A1M5GA49_9SPHI</name>
<comment type="similarity">
    <text evidence="2">Belongs to the UPF0382 family.</text>
</comment>
<keyword evidence="5 6" id="KW-0472">Membrane</keyword>
<protein>
    <submittedName>
        <fullName evidence="7">Uncharacterized membrane protein YgdD, TMEM256/DUF423 family</fullName>
    </submittedName>
</protein>
<dbReference type="RefSeq" id="WP_317042802.1">
    <property type="nucleotide sequence ID" value="NZ_FQUQ01000004.1"/>
</dbReference>
<dbReference type="AlphaFoldDB" id="A0A1M5GA49"/>
<dbReference type="GO" id="GO:0005886">
    <property type="term" value="C:plasma membrane"/>
    <property type="evidence" value="ECO:0007669"/>
    <property type="project" value="TreeGrafter"/>
</dbReference>
<dbReference type="PANTHER" id="PTHR43461:SF1">
    <property type="entry name" value="TRANSMEMBRANE PROTEIN 256"/>
    <property type="match status" value="1"/>
</dbReference>
<evidence type="ECO:0000256" key="1">
    <source>
        <dbReference type="ARBA" id="ARBA00004141"/>
    </source>
</evidence>
<evidence type="ECO:0000313" key="7">
    <source>
        <dbReference type="EMBL" id="SHG00589.1"/>
    </source>
</evidence>
<evidence type="ECO:0000256" key="3">
    <source>
        <dbReference type="ARBA" id="ARBA00022692"/>
    </source>
</evidence>
<accession>A0A1M5GA49</accession>
<dbReference type="InterPro" id="IPR006696">
    <property type="entry name" value="DUF423"/>
</dbReference>
<evidence type="ECO:0000256" key="4">
    <source>
        <dbReference type="ARBA" id="ARBA00022989"/>
    </source>
</evidence>
<feature type="transmembrane region" description="Helical" evidence="6">
    <location>
        <begin position="102"/>
        <end position="125"/>
    </location>
</feature>
<evidence type="ECO:0000256" key="5">
    <source>
        <dbReference type="ARBA" id="ARBA00023136"/>
    </source>
</evidence>
<dbReference type="EMBL" id="FQUQ01000004">
    <property type="protein sequence ID" value="SHG00589.1"/>
    <property type="molecule type" value="Genomic_DNA"/>
</dbReference>
<organism evidence="7 8">
    <name type="scientific">Pedobacter caeni</name>
    <dbReference type="NCBI Taxonomy" id="288992"/>
    <lineage>
        <taxon>Bacteria</taxon>
        <taxon>Pseudomonadati</taxon>
        <taxon>Bacteroidota</taxon>
        <taxon>Sphingobacteriia</taxon>
        <taxon>Sphingobacteriales</taxon>
        <taxon>Sphingobacteriaceae</taxon>
        <taxon>Pedobacter</taxon>
    </lineage>
</organism>
<keyword evidence="4 6" id="KW-1133">Transmembrane helix</keyword>
<dbReference type="PANTHER" id="PTHR43461">
    <property type="entry name" value="TRANSMEMBRANE PROTEIN 256"/>
    <property type="match status" value="1"/>
</dbReference>
<proteinExistence type="inferred from homology"/>
<keyword evidence="8" id="KW-1185">Reference proteome</keyword>
<sequence>MMNRRIILTASLFGLTAVVLGAFGAHGLKSQVSPDALEIWSKGVEYQFYHTFALLFLSQLSLNQPKLIKMAYWFFSFGIILFSGSLYLLATREITQIAFGRFIGPVTPIGGLLFILGWLSLFMAASKNK</sequence>
<dbReference type="Proteomes" id="UP000184287">
    <property type="component" value="Unassembled WGS sequence"/>
</dbReference>
<comment type="subcellular location">
    <subcellularLocation>
        <location evidence="1">Membrane</location>
        <topology evidence="1">Multi-pass membrane protein</topology>
    </subcellularLocation>
</comment>
<gene>
    <name evidence="7" type="ORF">SAMN04488522_104129</name>
</gene>
<evidence type="ECO:0000256" key="2">
    <source>
        <dbReference type="ARBA" id="ARBA00009694"/>
    </source>
</evidence>
<feature type="transmembrane region" description="Helical" evidence="6">
    <location>
        <begin position="70"/>
        <end position="90"/>
    </location>
</feature>
<keyword evidence="3 6" id="KW-0812">Transmembrane</keyword>
<dbReference type="STRING" id="288992.SAMN04488522_104129"/>
<evidence type="ECO:0000313" key="8">
    <source>
        <dbReference type="Proteomes" id="UP000184287"/>
    </source>
</evidence>
<dbReference type="Pfam" id="PF04241">
    <property type="entry name" value="DUF423"/>
    <property type="match status" value="1"/>
</dbReference>
<reference evidence="8" key="1">
    <citation type="submission" date="2016-11" db="EMBL/GenBank/DDBJ databases">
        <authorList>
            <person name="Varghese N."/>
            <person name="Submissions S."/>
        </authorList>
    </citation>
    <scope>NUCLEOTIDE SEQUENCE [LARGE SCALE GENOMIC DNA]</scope>
    <source>
        <strain evidence="8">DSM 16990</strain>
    </source>
</reference>